<keyword evidence="1" id="KW-1185">Reference proteome</keyword>
<evidence type="ECO:0000313" key="2">
    <source>
        <dbReference type="RefSeq" id="XP_075095038.1"/>
    </source>
</evidence>
<organism evidence="1 2">
    <name type="scientific">Nicotiana tabacum</name>
    <name type="common">Common tobacco</name>
    <dbReference type="NCBI Taxonomy" id="4097"/>
    <lineage>
        <taxon>Eukaryota</taxon>
        <taxon>Viridiplantae</taxon>
        <taxon>Streptophyta</taxon>
        <taxon>Embryophyta</taxon>
        <taxon>Tracheophyta</taxon>
        <taxon>Spermatophyta</taxon>
        <taxon>Magnoliopsida</taxon>
        <taxon>eudicotyledons</taxon>
        <taxon>Gunneridae</taxon>
        <taxon>Pentapetalae</taxon>
        <taxon>asterids</taxon>
        <taxon>lamiids</taxon>
        <taxon>Solanales</taxon>
        <taxon>Solanaceae</taxon>
        <taxon>Nicotianoideae</taxon>
        <taxon>Nicotianeae</taxon>
        <taxon>Nicotiana</taxon>
    </lineage>
</organism>
<name>A0AC58TCT1_TOBAC</name>
<gene>
    <name evidence="2" type="primary">LOC142173356</name>
</gene>
<reference evidence="1" key="1">
    <citation type="journal article" date="2014" name="Nat. Commun.">
        <title>The tobacco genome sequence and its comparison with those of tomato and potato.</title>
        <authorList>
            <person name="Sierro N."/>
            <person name="Battey J.N."/>
            <person name="Ouadi S."/>
            <person name="Bakaher N."/>
            <person name="Bovet L."/>
            <person name="Willig A."/>
            <person name="Goepfert S."/>
            <person name="Peitsch M.C."/>
            <person name="Ivanov N.V."/>
        </authorList>
    </citation>
    <scope>NUCLEOTIDE SEQUENCE [LARGE SCALE GENOMIC DNA]</scope>
</reference>
<reference evidence="2" key="2">
    <citation type="submission" date="2025-08" db="UniProtKB">
        <authorList>
            <consortium name="RefSeq"/>
        </authorList>
    </citation>
    <scope>IDENTIFICATION</scope>
    <source>
        <tissue evidence="2">Leaf</tissue>
    </source>
</reference>
<sequence length="462" mass="50988">MVISWLTNSLSPDIAETVQYSETIESIWKQLNNRYGTVSGTKVFEIKRELSSTYHGSLDIASYLNKLKKLWDEPEIMRTSHASACACAAKKGLQKEKEEDKVHQFLMGLNEVYVGVRSNILMMHPLPSLDNVYNILLQDEKQKQNFKFTKGKKFGTAANVEGQSSGVPDHNHSHAEESLVPGLTRDQYTQLMSLLQQSGLNESSSQPTIMGSANFAGSSSSLPVCLNGSSNVRMLTNVAGRIWIVDSGATDHMTSNKTLLFNITPLPVPYLVSLPNGYKVKVTCTGALNLLPSLTLHHAHSMKKLLELGRMDHGVYKFYFNQSTSAAQSISDNFDNSAPISHNVMDNNKQFIPVSVASDSPVSTFNSIAKVNYFPLNANVDVLDSLNNHVSLPTCNSHPHINKNDVLWHHRLGHVPFAQMKNIPSISSSLSAKQSFICLVCPLARQPRLSFPNSSSHSTALF</sequence>
<dbReference type="Proteomes" id="UP000790787">
    <property type="component" value="Chromosome 19"/>
</dbReference>
<protein>
    <submittedName>
        <fullName evidence="2">Uncharacterized protein LOC142173356</fullName>
    </submittedName>
</protein>
<proteinExistence type="predicted"/>
<evidence type="ECO:0000313" key="1">
    <source>
        <dbReference type="Proteomes" id="UP000790787"/>
    </source>
</evidence>
<accession>A0AC58TCT1</accession>
<dbReference type="RefSeq" id="XP_075095038.1">
    <property type="nucleotide sequence ID" value="XM_075238937.1"/>
</dbReference>